<evidence type="ECO:0000256" key="4">
    <source>
        <dbReference type="ARBA" id="ARBA00023088"/>
    </source>
</evidence>
<evidence type="ECO:0000313" key="9">
    <source>
        <dbReference type="Proteomes" id="UP000004884"/>
    </source>
</evidence>
<keyword evidence="4" id="KW-0572">Peptidoglycan-anchor</keyword>
<dbReference type="InterPro" id="IPR048052">
    <property type="entry name" value="FM1-like"/>
</dbReference>
<keyword evidence="5" id="KW-0472">Membrane</keyword>
<keyword evidence="3" id="KW-0732">Signal</keyword>
<evidence type="ECO:0000259" key="7">
    <source>
        <dbReference type="Pfam" id="PF17802"/>
    </source>
</evidence>
<name>I4LV39_GARVA</name>
<feature type="transmembrane region" description="Helical" evidence="5">
    <location>
        <begin position="650"/>
        <end position="672"/>
    </location>
</feature>
<dbReference type="InterPro" id="IPR041033">
    <property type="entry name" value="SpaA_PFL_dom_1"/>
</dbReference>
<dbReference type="RefSeq" id="WP_004124770.1">
    <property type="nucleotide sequence ID" value="NZ_ADER01000020.1"/>
</dbReference>
<gene>
    <name evidence="8" type="ORF">CGSMWGv1400E_04025</name>
</gene>
<dbReference type="NCBIfam" id="TIGR01167">
    <property type="entry name" value="LPXTG_anchor"/>
    <property type="match status" value="1"/>
</dbReference>
<feature type="domain" description="Gram-positive cocci surface proteins LPxTG" evidence="6">
    <location>
        <begin position="644"/>
        <end position="678"/>
    </location>
</feature>
<keyword evidence="5" id="KW-1133">Transmembrane helix</keyword>
<dbReference type="NCBIfam" id="NF033902">
    <property type="entry name" value="iso_D2_wall_anc"/>
    <property type="match status" value="1"/>
</dbReference>
<evidence type="ECO:0000256" key="2">
    <source>
        <dbReference type="ARBA" id="ARBA00022525"/>
    </source>
</evidence>
<feature type="domain" description="SpaA-like prealbumin fold" evidence="7">
    <location>
        <begin position="153"/>
        <end position="282"/>
    </location>
</feature>
<evidence type="ECO:0000256" key="5">
    <source>
        <dbReference type="SAM" id="Phobius"/>
    </source>
</evidence>
<comment type="caution">
    <text evidence="8">The sequence shown here is derived from an EMBL/GenBank/DDBJ whole genome shotgun (WGS) entry which is preliminary data.</text>
</comment>
<evidence type="ECO:0000256" key="1">
    <source>
        <dbReference type="ARBA" id="ARBA00022512"/>
    </source>
</evidence>
<dbReference type="InterPro" id="IPR013783">
    <property type="entry name" value="Ig-like_fold"/>
</dbReference>
<dbReference type="Proteomes" id="UP000004884">
    <property type="component" value="Unassembled WGS sequence"/>
</dbReference>
<keyword evidence="5" id="KW-0812">Transmembrane</keyword>
<dbReference type="Pfam" id="PF17802">
    <property type="entry name" value="SpaA"/>
    <property type="match status" value="1"/>
</dbReference>
<accession>I4LV39</accession>
<dbReference type="InterPro" id="IPR019931">
    <property type="entry name" value="LPXTG_anchor"/>
</dbReference>
<organism evidence="8 9">
    <name type="scientific">Gardnerella vaginalis 1400E</name>
    <dbReference type="NCBI Taxonomy" id="698956"/>
    <lineage>
        <taxon>Bacteria</taxon>
        <taxon>Bacillati</taxon>
        <taxon>Actinomycetota</taxon>
        <taxon>Actinomycetes</taxon>
        <taxon>Bifidobacteriales</taxon>
        <taxon>Bifidobacteriaceae</taxon>
        <taxon>Gardnerella</taxon>
    </lineage>
</organism>
<reference evidence="8 9" key="1">
    <citation type="journal article" date="2012" name="J. Bacteriol.">
        <title>Comparative Genomic Analyses of 17 Clinical Isolates of Gardnerella vaginalis Provide Evidence of Multiple Genetically Isolated Clades Consistent with Subspeciation into Genovars.</title>
        <authorList>
            <person name="Ahmed A."/>
            <person name="Earl J."/>
            <person name="Retchless A."/>
            <person name="Hillier S."/>
            <person name="Rabe L."/>
            <person name="Cherpes T."/>
            <person name="Powell E."/>
            <person name="Janto B."/>
            <person name="Eutsey R."/>
            <person name="Hiller N.L."/>
            <person name="Boissy R."/>
            <person name="Dahlgreen M."/>
            <person name="Hall B."/>
            <person name="Costerton J."/>
            <person name="Post J.C."/>
            <person name="Hu F."/>
            <person name="Ehrlich G."/>
        </authorList>
    </citation>
    <scope>NUCLEOTIDE SEQUENCE [LARGE SCALE GENOMIC DNA]</scope>
    <source>
        <strain evidence="8 9">1400E</strain>
    </source>
</reference>
<dbReference type="PATRIC" id="fig|698956.3.peg.778"/>
<sequence length="684" mass="72807">MKGGDADERKSAAQKLQCQRSMCRQWRYLVELRSDVTQLRYIVTAIMPKHGSDLILLRAAQIVAADRVHTTCNGSADRAQHKTENLSLKPARKSNKKGEIMNKITKQCVAAIASLAMAGTLCVAGAVVAGSSAWAVDNAAAAKAPWDNASGTGSITIKKKDDTSGTAVGLNGATFTVQKVLKIGTAAVPNLAKQEDWITLASKVKDLNEAAKAGNPTSKVTFDTTFGKQGKMSQETKTVDGEAGIAKFDNLAIGLYYVEETGVPKGYSPEFTPFFITVPQITRDDKATANTYTYDVSVSPKNWNANGGITKDAQTSKMVGAGDTLPYVITAKVKLPLTPAMNGTSLASSNFTGFKVWDDALTSAYSNLTDFGNTAANYKVQVGEYDASTKALKQGAVDLTKAKNDFSVSDSTNTPNDNTRKRILFTFNDAGLTKIANAFGTDSKAFASKDIRVQVTLNLKINSTFGSTSAKTTLTNKYGFNPGGDSGKDTPGTDTKTVFHKFHVFKYDGTTSKGSDAGKDGRKALPGAEFKAFADKNEAVKCAKDPSGQDACKNAMPGFAAKPATAGASTITTTGSNGKTSDYVAKTTDAQSSKIYLVEVKAPKGYVRSEDVHEVDTAKAKDQESLEVPIADVPTSNNIEHWFKLPNTGAYGVIIFAIIGLGLVGAGTFMYMRNNRKKEEEQAA</sequence>
<protein>
    <recommendedName>
        <fullName evidence="10">Surface protein</fullName>
    </recommendedName>
</protein>
<dbReference type="Pfam" id="PF00746">
    <property type="entry name" value="Gram_pos_anchor"/>
    <property type="match status" value="1"/>
</dbReference>
<evidence type="ECO:0008006" key="10">
    <source>
        <dbReference type="Google" id="ProtNLM"/>
    </source>
</evidence>
<evidence type="ECO:0000313" key="8">
    <source>
        <dbReference type="EMBL" id="EIK80829.1"/>
    </source>
</evidence>
<dbReference type="EMBL" id="ADER01000020">
    <property type="protein sequence ID" value="EIK80829.1"/>
    <property type="molecule type" value="Genomic_DNA"/>
</dbReference>
<evidence type="ECO:0000256" key="3">
    <source>
        <dbReference type="ARBA" id="ARBA00022729"/>
    </source>
</evidence>
<keyword evidence="1" id="KW-0134">Cell wall</keyword>
<proteinExistence type="predicted"/>
<keyword evidence="2" id="KW-0964">Secreted</keyword>
<dbReference type="Gene3D" id="2.60.40.10">
    <property type="entry name" value="Immunoglobulins"/>
    <property type="match status" value="2"/>
</dbReference>
<dbReference type="GO" id="GO:0005975">
    <property type="term" value="P:carbohydrate metabolic process"/>
    <property type="evidence" value="ECO:0007669"/>
    <property type="project" value="UniProtKB-ARBA"/>
</dbReference>
<evidence type="ECO:0000259" key="6">
    <source>
        <dbReference type="Pfam" id="PF00746"/>
    </source>
</evidence>
<dbReference type="AlphaFoldDB" id="I4LV39"/>